<comment type="caution">
    <text evidence="1">The sequence shown here is derived from an EMBL/GenBank/DDBJ whole genome shotgun (WGS) entry which is preliminary data.</text>
</comment>
<dbReference type="eggNOG" id="COG1102">
    <property type="taxonomic scope" value="Bacteria"/>
</dbReference>
<keyword evidence="2" id="KW-1185">Reference proteome</keyword>
<dbReference type="STRING" id="537013.CLOSTMETH_00526"/>
<reference evidence="1 2" key="1">
    <citation type="submission" date="2009-01" db="EMBL/GenBank/DDBJ databases">
        <authorList>
            <person name="Fulton L."/>
            <person name="Clifton S."/>
            <person name="Fulton B."/>
            <person name="Xu J."/>
            <person name="Minx P."/>
            <person name="Pepin K.H."/>
            <person name="Johnson M."/>
            <person name="Bhonagiri V."/>
            <person name="Nash W.E."/>
            <person name="Mardis E.R."/>
            <person name="Wilson R.K."/>
        </authorList>
    </citation>
    <scope>NUCLEOTIDE SEQUENCE [LARGE SCALE GENOMIC DNA]</scope>
    <source>
        <strain evidence="1 2">DSM 5476</strain>
    </source>
</reference>
<dbReference type="Gene3D" id="3.40.50.300">
    <property type="entry name" value="P-loop containing nucleotide triphosphate hydrolases"/>
    <property type="match status" value="1"/>
</dbReference>
<sequence>MEIKNGGIMMRIITISREFGSGGRELGKRLADALGIPCYDHEIMDMVAEKYGFDKNYISHVSEKDIRVFYPTTIAHRLIAPHLMTQQSVSIAVSEHQLIQELAQQGDCVIVGRSADIVLREMNPMNIFVYADWQSKLNRCKNRADGSEHFSEKEILKKMKQIDKERAAYRSLFCEKDWGKKESYHLCINTSGKEIKALIPAVADYVRLWFGQE</sequence>
<dbReference type="Pfam" id="PF13189">
    <property type="entry name" value="Cytidylate_kin2"/>
    <property type="match status" value="1"/>
</dbReference>
<evidence type="ECO:0000313" key="1">
    <source>
        <dbReference type="EMBL" id="EEG31792.1"/>
    </source>
</evidence>
<evidence type="ECO:0000313" key="2">
    <source>
        <dbReference type="Proteomes" id="UP000003340"/>
    </source>
</evidence>
<dbReference type="EMBL" id="ACEC01000021">
    <property type="protein sequence ID" value="EEG31792.1"/>
    <property type="molecule type" value="Genomic_DNA"/>
</dbReference>
<protein>
    <recommendedName>
        <fullName evidence="3">Cytidylate kinase-like family protein</fullName>
    </recommendedName>
</protein>
<accession>C0E9M7</accession>
<gene>
    <name evidence="1" type="ORF">CLOSTMETH_00526</name>
</gene>
<dbReference type="InterPro" id="IPR027417">
    <property type="entry name" value="P-loop_NTPase"/>
</dbReference>
<dbReference type="SUPFAM" id="SSF52540">
    <property type="entry name" value="P-loop containing nucleoside triphosphate hydrolases"/>
    <property type="match status" value="1"/>
</dbReference>
<dbReference type="AlphaFoldDB" id="C0E9M7"/>
<evidence type="ECO:0008006" key="3">
    <source>
        <dbReference type="Google" id="ProtNLM"/>
    </source>
</evidence>
<name>C0E9M7_9FIRM</name>
<dbReference type="Proteomes" id="UP000003340">
    <property type="component" value="Unassembled WGS sequence"/>
</dbReference>
<dbReference type="HOGENOM" id="CLU_065155_3_1_9"/>
<reference evidence="1 2" key="2">
    <citation type="submission" date="2009-02" db="EMBL/GenBank/DDBJ databases">
        <title>Draft genome sequence of Clostridium methylpentosum (DSM 5476).</title>
        <authorList>
            <person name="Sudarsanam P."/>
            <person name="Ley R."/>
            <person name="Guruge J."/>
            <person name="Turnbaugh P.J."/>
            <person name="Mahowald M."/>
            <person name="Liep D."/>
            <person name="Gordon J."/>
        </authorList>
    </citation>
    <scope>NUCLEOTIDE SEQUENCE [LARGE SCALE GENOMIC DNA]</scope>
    <source>
        <strain evidence="1 2">DSM 5476</strain>
    </source>
</reference>
<proteinExistence type="predicted"/>
<organism evidence="1 2">
    <name type="scientific">[Clostridium] methylpentosum DSM 5476</name>
    <dbReference type="NCBI Taxonomy" id="537013"/>
    <lineage>
        <taxon>Bacteria</taxon>
        <taxon>Bacillati</taxon>
        <taxon>Bacillota</taxon>
        <taxon>Clostridia</taxon>
        <taxon>Eubacteriales</taxon>
        <taxon>Oscillospiraceae</taxon>
        <taxon>Oscillospiraceae incertae sedis</taxon>
    </lineage>
</organism>